<evidence type="ECO:0000313" key="3">
    <source>
        <dbReference type="EMBL" id="OUS14465.1"/>
    </source>
</evidence>
<evidence type="ECO:0000256" key="1">
    <source>
        <dbReference type="SAM" id="Phobius"/>
    </source>
</evidence>
<evidence type="ECO:0008006" key="5">
    <source>
        <dbReference type="Google" id="ProtNLM"/>
    </source>
</evidence>
<name>A0A1Z8AVW3_9FLAO</name>
<evidence type="ECO:0000313" key="4">
    <source>
        <dbReference type="Proteomes" id="UP000196102"/>
    </source>
</evidence>
<gene>
    <name evidence="3" type="ORF">A9Q93_08035</name>
</gene>
<feature type="chain" id="PRO_5013278302" description="Secreted protein" evidence="2">
    <location>
        <begin position="22"/>
        <end position="61"/>
    </location>
</feature>
<proteinExistence type="predicted"/>
<reference evidence="4" key="1">
    <citation type="journal article" date="2017" name="Proc. Natl. Acad. Sci. U.S.A.">
        <title>Simulation of Deepwater Horizon oil plume reveals substrate specialization within a complex community of hydrocarbon-degraders.</title>
        <authorList>
            <person name="Hu P."/>
            <person name="Dubinsky E.A."/>
            <person name="Probst A.J."/>
            <person name="Wang J."/>
            <person name="Sieber C.M.K."/>
            <person name="Tom L.M."/>
            <person name="Gardinali P."/>
            <person name="Banfield J.F."/>
            <person name="Atlas R.M."/>
            <person name="Andersen G.L."/>
        </authorList>
    </citation>
    <scope>NUCLEOTIDE SEQUENCE [LARGE SCALE GENOMIC DNA]</scope>
</reference>
<keyword evidence="1" id="KW-0472">Membrane</keyword>
<dbReference type="EMBL" id="MAAX01000120">
    <property type="protein sequence ID" value="OUS14465.1"/>
    <property type="molecule type" value="Genomic_DNA"/>
</dbReference>
<evidence type="ECO:0000256" key="2">
    <source>
        <dbReference type="SAM" id="SignalP"/>
    </source>
</evidence>
<keyword evidence="1" id="KW-0812">Transmembrane</keyword>
<dbReference type="AlphaFoldDB" id="A0A1Z8AVW3"/>
<protein>
    <recommendedName>
        <fullName evidence="5">Secreted protein</fullName>
    </recommendedName>
</protein>
<comment type="caution">
    <text evidence="3">The sequence shown here is derived from an EMBL/GenBank/DDBJ whole genome shotgun (WGS) entry which is preliminary data.</text>
</comment>
<accession>A0A1Z8AVW3</accession>
<keyword evidence="2" id="KW-0732">Signal</keyword>
<sequence length="61" mass="6313">MKNLKLTLLIGMLMVATTSFAQGGLDAIAFDSELSDTPLPGIALAIITAIGIGVVKLRAKK</sequence>
<keyword evidence="1" id="KW-1133">Transmembrane helix</keyword>
<feature type="signal peptide" evidence="2">
    <location>
        <begin position="1"/>
        <end position="21"/>
    </location>
</feature>
<organism evidence="3 4">
    <name type="scientific">Nonlabens dokdonensis</name>
    <dbReference type="NCBI Taxonomy" id="328515"/>
    <lineage>
        <taxon>Bacteria</taxon>
        <taxon>Pseudomonadati</taxon>
        <taxon>Bacteroidota</taxon>
        <taxon>Flavobacteriia</taxon>
        <taxon>Flavobacteriales</taxon>
        <taxon>Flavobacteriaceae</taxon>
        <taxon>Nonlabens</taxon>
    </lineage>
</organism>
<dbReference type="Proteomes" id="UP000196102">
    <property type="component" value="Unassembled WGS sequence"/>
</dbReference>
<feature type="transmembrane region" description="Helical" evidence="1">
    <location>
        <begin position="37"/>
        <end position="55"/>
    </location>
</feature>